<proteinExistence type="predicted"/>
<accession>A0ABP8YVJ4</accession>
<keyword evidence="4" id="KW-1185">Reference proteome</keyword>
<feature type="region of interest" description="Disordered" evidence="1">
    <location>
        <begin position="126"/>
        <end position="145"/>
    </location>
</feature>
<keyword evidence="2" id="KW-0472">Membrane</keyword>
<sequence length="193" mass="20300">MTTTILAAPALLLAEEGRGSGISAWWWLLLLLLLIPIIGGGWLLTRGPKNPDEVRHAPRPDSHDPNLPMVDLSGPAPEAQSGFVGAPTGEPVVPTAPPVPEVKKTATGDGVGSYLDADGNRVPVPIGGHLPLASDRQQAPDGYPIKGDVDTDLYHLPSDPWFAEVIAQVWFATEGAARSAGFQRAGSQDPENP</sequence>
<dbReference type="Proteomes" id="UP001500822">
    <property type="component" value="Unassembled WGS sequence"/>
</dbReference>
<evidence type="ECO:0000313" key="3">
    <source>
        <dbReference type="EMBL" id="GAA4738640.1"/>
    </source>
</evidence>
<evidence type="ECO:0000256" key="2">
    <source>
        <dbReference type="SAM" id="Phobius"/>
    </source>
</evidence>
<organism evidence="3 4">
    <name type="scientific">Gordonia alkaliphila</name>
    <dbReference type="NCBI Taxonomy" id="1053547"/>
    <lineage>
        <taxon>Bacteria</taxon>
        <taxon>Bacillati</taxon>
        <taxon>Actinomycetota</taxon>
        <taxon>Actinomycetes</taxon>
        <taxon>Mycobacteriales</taxon>
        <taxon>Gordoniaceae</taxon>
        <taxon>Gordonia</taxon>
    </lineage>
</organism>
<keyword evidence="2" id="KW-0812">Transmembrane</keyword>
<dbReference type="RefSeq" id="WP_345312145.1">
    <property type="nucleotide sequence ID" value="NZ_BAABIE010000001.1"/>
</dbReference>
<gene>
    <name evidence="3" type="ORF">GCM10023217_02720</name>
</gene>
<protein>
    <submittedName>
        <fullName evidence="3">Uncharacterized protein</fullName>
    </submittedName>
</protein>
<feature type="region of interest" description="Disordered" evidence="1">
    <location>
        <begin position="53"/>
        <end position="120"/>
    </location>
</feature>
<feature type="transmembrane region" description="Helical" evidence="2">
    <location>
        <begin position="24"/>
        <end position="45"/>
    </location>
</feature>
<name>A0ABP8YVJ4_9ACTN</name>
<evidence type="ECO:0000256" key="1">
    <source>
        <dbReference type="SAM" id="MobiDB-lite"/>
    </source>
</evidence>
<dbReference type="EMBL" id="BAABIE010000001">
    <property type="protein sequence ID" value="GAA4738640.1"/>
    <property type="molecule type" value="Genomic_DNA"/>
</dbReference>
<reference evidence="4" key="1">
    <citation type="journal article" date="2019" name="Int. J. Syst. Evol. Microbiol.">
        <title>The Global Catalogue of Microorganisms (GCM) 10K type strain sequencing project: providing services to taxonomists for standard genome sequencing and annotation.</title>
        <authorList>
            <consortium name="The Broad Institute Genomics Platform"/>
            <consortium name="The Broad Institute Genome Sequencing Center for Infectious Disease"/>
            <person name="Wu L."/>
            <person name="Ma J."/>
        </authorList>
    </citation>
    <scope>NUCLEOTIDE SEQUENCE [LARGE SCALE GENOMIC DNA]</scope>
    <source>
        <strain evidence="4">JCM 18077</strain>
    </source>
</reference>
<comment type="caution">
    <text evidence="3">The sequence shown here is derived from an EMBL/GenBank/DDBJ whole genome shotgun (WGS) entry which is preliminary data.</text>
</comment>
<keyword evidence="2" id="KW-1133">Transmembrane helix</keyword>
<feature type="compositionally biased region" description="Basic and acidic residues" evidence="1">
    <location>
        <begin position="53"/>
        <end position="64"/>
    </location>
</feature>
<evidence type="ECO:0000313" key="4">
    <source>
        <dbReference type="Proteomes" id="UP001500822"/>
    </source>
</evidence>